<evidence type="ECO:0000256" key="1">
    <source>
        <dbReference type="ARBA" id="ARBA00022737"/>
    </source>
</evidence>
<keyword evidence="4" id="KW-0472">Membrane</keyword>
<proteinExistence type="predicted"/>
<dbReference type="Pfam" id="PF13432">
    <property type="entry name" value="TPR_16"/>
    <property type="match status" value="1"/>
</dbReference>
<dbReference type="Pfam" id="PF14559">
    <property type="entry name" value="TPR_19"/>
    <property type="match status" value="1"/>
</dbReference>
<dbReference type="InterPro" id="IPR051012">
    <property type="entry name" value="CellSynth/LPSAsmb/PSIAsmb"/>
</dbReference>
<keyword evidence="2 3" id="KW-0802">TPR repeat</keyword>
<gene>
    <name evidence="5" type="ORF">ETAA1_10520</name>
</gene>
<dbReference type="KEGG" id="uli:ETAA1_10520"/>
<feature type="transmembrane region" description="Helical" evidence="4">
    <location>
        <begin position="30"/>
        <end position="51"/>
    </location>
</feature>
<protein>
    <submittedName>
        <fullName evidence="5">Tetratricopeptide repeat protein</fullName>
    </submittedName>
</protein>
<keyword evidence="4" id="KW-0812">Transmembrane</keyword>
<evidence type="ECO:0000313" key="5">
    <source>
        <dbReference type="EMBL" id="QDU19148.1"/>
    </source>
</evidence>
<name>A0A517XNR9_9BACT</name>
<dbReference type="EMBL" id="CP036273">
    <property type="protein sequence ID" value="QDU19148.1"/>
    <property type="molecule type" value="Genomic_DNA"/>
</dbReference>
<dbReference type="SMART" id="SM00028">
    <property type="entry name" value="TPR"/>
    <property type="match status" value="4"/>
</dbReference>
<dbReference type="OrthoDB" id="5290951at2"/>
<keyword evidence="4" id="KW-1133">Transmembrane helix</keyword>
<dbReference type="InterPro" id="IPR011990">
    <property type="entry name" value="TPR-like_helical_dom_sf"/>
</dbReference>
<keyword evidence="6" id="KW-1185">Reference proteome</keyword>
<dbReference type="Proteomes" id="UP000319576">
    <property type="component" value="Chromosome"/>
</dbReference>
<evidence type="ECO:0000313" key="6">
    <source>
        <dbReference type="Proteomes" id="UP000319576"/>
    </source>
</evidence>
<evidence type="ECO:0000256" key="2">
    <source>
        <dbReference type="ARBA" id="ARBA00022803"/>
    </source>
</evidence>
<evidence type="ECO:0000256" key="4">
    <source>
        <dbReference type="SAM" id="Phobius"/>
    </source>
</evidence>
<dbReference type="PANTHER" id="PTHR45586">
    <property type="entry name" value="TPR REPEAT-CONTAINING PROTEIN PA4667"/>
    <property type="match status" value="1"/>
</dbReference>
<dbReference type="AlphaFoldDB" id="A0A517XNR9"/>
<dbReference type="RefSeq" id="WP_145234926.1">
    <property type="nucleotide sequence ID" value="NZ_CP036273.1"/>
</dbReference>
<keyword evidence="1" id="KW-0677">Repeat</keyword>
<accession>A0A517XNR9</accession>
<dbReference type="Gene3D" id="1.25.40.10">
    <property type="entry name" value="Tetratricopeptide repeat domain"/>
    <property type="match status" value="1"/>
</dbReference>
<evidence type="ECO:0000256" key="3">
    <source>
        <dbReference type="PROSITE-ProRule" id="PRU00339"/>
    </source>
</evidence>
<dbReference type="PROSITE" id="PS50005">
    <property type="entry name" value="TPR"/>
    <property type="match status" value="2"/>
</dbReference>
<feature type="repeat" description="TPR" evidence="3">
    <location>
        <begin position="375"/>
        <end position="408"/>
    </location>
</feature>
<reference evidence="5 6" key="1">
    <citation type="submission" date="2019-02" db="EMBL/GenBank/DDBJ databases">
        <title>Deep-cultivation of Planctomycetes and their phenomic and genomic characterization uncovers novel biology.</title>
        <authorList>
            <person name="Wiegand S."/>
            <person name="Jogler M."/>
            <person name="Boedeker C."/>
            <person name="Pinto D."/>
            <person name="Vollmers J."/>
            <person name="Rivas-Marin E."/>
            <person name="Kohn T."/>
            <person name="Peeters S.H."/>
            <person name="Heuer A."/>
            <person name="Rast P."/>
            <person name="Oberbeckmann S."/>
            <person name="Bunk B."/>
            <person name="Jeske O."/>
            <person name="Meyerdierks A."/>
            <person name="Storesund J.E."/>
            <person name="Kallscheuer N."/>
            <person name="Luecker S."/>
            <person name="Lage O.M."/>
            <person name="Pohl T."/>
            <person name="Merkel B.J."/>
            <person name="Hornburger P."/>
            <person name="Mueller R.-W."/>
            <person name="Bruemmer F."/>
            <person name="Labrenz M."/>
            <person name="Spormann A.M."/>
            <person name="Op den Camp H."/>
            <person name="Overmann J."/>
            <person name="Amann R."/>
            <person name="Jetten M.S.M."/>
            <person name="Mascher T."/>
            <person name="Medema M.H."/>
            <person name="Devos D.P."/>
            <person name="Kaster A.-K."/>
            <person name="Ovreas L."/>
            <person name="Rohde M."/>
            <person name="Galperin M.Y."/>
            <person name="Jogler C."/>
        </authorList>
    </citation>
    <scope>NUCLEOTIDE SEQUENCE [LARGE SCALE GENOMIC DNA]</scope>
    <source>
        <strain evidence="5 6">ETA_A1</strain>
    </source>
</reference>
<organism evidence="5 6">
    <name type="scientific">Urbifossiella limnaea</name>
    <dbReference type="NCBI Taxonomy" id="2528023"/>
    <lineage>
        <taxon>Bacteria</taxon>
        <taxon>Pseudomonadati</taxon>
        <taxon>Planctomycetota</taxon>
        <taxon>Planctomycetia</taxon>
        <taxon>Gemmatales</taxon>
        <taxon>Gemmataceae</taxon>
        <taxon>Urbifossiella</taxon>
    </lineage>
</organism>
<dbReference type="PANTHER" id="PTHR45586:SF1">
    <property type="entry name" value="LIPOPOLYSACCHARIDE ASSEMBLY PROTEIN B"/>
    <property type="match status" value="1"/>
</dbReference>
<sequence>MTAVPEPARPSGRVLSRLTAPLRFARRRPLLLAGGVFAVVALTAGGTWGWFEYHLRAARREVERGHNGTARRHLDACHSLAVPHRELLILSARVARRTGAWDDAEAALNRHTERFGEDDSLVLERLLLRATRGDIEAAAVPLLARVVAGGAEARLAREALVAGLVYRFRWAEADAVLAGWLAADADDPIAVLLRGKLEEQRQNPEAAARAYRRVVELDPEHDEARLRLTTLLLTNRFGAEALAHLEVLRGRLPDHPEVGVQWARALALEGRTAESRAAIAACLAAHPDYPPALAERGGFALLDGDEAAAARDLERAVELSPGDLAARAQLALVLARAGRREDAARRQAEVDQMRADGERVTALIEGPLQARPDDPAVPHEIAQIALRAGQVGEALRWFEAALRADPDHAPTHRVLAALHHELGNPALSARHRALAQRAARPKS</sequence>
<feature type="repeat" description="TPR" evidence="3">
    <location>
        <begin position="188"/>
        <end position="221"/>
    </location>
</feature>
<dbReference type="InterPro" id="IPR019734">
    <property type="entry name" value="TPR_rpt"/>
</dbReference>
<dbReference type="SUPFAM" id="SSF48452">
    <property type="entry name" value="TPR-like"/>
    <property type="match status" value="2"/>
</dbReference>